<keyword evidence="3" id="KW-1185">Reference proteome</keyword>
<evidence type="ECO:0000313" key="2">
    <source>
        <dbReference type="EMBL" id="KAA0696909.1"/>
    </source>
</evidence>
<evidence type="ECO:0000256" key="1">
    <source>
        <dbReference type="SAM" id="SignalP"/>
    </source>
</evidence>
<feature type="signal peptide" evidence="1">
    <location>
        <begin position="1"/>
        <end position="20"/>
    </location>
</feature>
<name>A0A7V7GWZ1_9GAMM</name>
<feature type="chain" id="PRO_5030540907" description="Fap system outer membrane protein" evidence="1">
    <location>
        <begin position="21"/>
        <end position="243"/>
    </location>
</feature>
<accession>A0A7V7GWZ1</accession>
<dbReference type="Proteomes" id="UP000463138">
    <property type="component" value="Unassembled WGS sequence"/>
</dbReference>
<gene>
    <name evidence="2" type="ORF">DT594_06245</name>
</gene>
<keyword evidence="1" id="KW-0732">Signal</keyword>
<evidence type="ECO:0008006" key="4">
    <source>
        <dbReference type="Google" id="ProtNLM"/>
    </source>
</evidence>
<comment type="caution">
    <text evidence="2">The sequence shown here is derived from an EMBL/GenBank/DDBJ whole genome shotgun (WGS) entry which is preliminary data.</text>
</comment>
<dbReference type="AlphaFoldDB" id="A0A7V7GWZ1"/>
<sequence length="243" mass="25671">MNRKHWWVVGVISLSLPVNAASLFQPVEISDAELSQLRGRYVLPDRVIHFGVTMSTFWQNNAGQSIGANVTLQVSGQAQPSLHVSYVGQAESGGNAVVPGVGQVLGGNGLAQVQGISQSVRSAGDYNDALNDLSISISNTMESLPTPEGQAWSGNTQYSNEAGSVQITNQAGGLRLALDANGQGLAQQHIGGGNVLQQANINSSLNSVRNLAALNIALRDRPLNMDLANCTWEQLRALRPAGY</sequence>
<proteinExistence type="predicted"/>
<dbReference type="RefSeq" id="WP_149331837.1">
    <property type="nucleotide sequence ID" value="NZ_QOVF01000001.1"/>
</dbReference>
<evidence type="ECO:0000313" key="3">
    <source>
        <dbReference type="Proteomes" id="UP000463138"/>
    </source>
</evidence>
<dbReference type="EMBL" id="QOVF01000001">
    <property type="protein sequence ID" value="KAA0696909.1"/>
    <property type="molecule type" value="Genomic_DNA"/>
</dbReference>
<reference evidence="2 3" key="1">
    <citation type="submission" date="2018-07" db="EMBL/GenBank/DDBJ databases">
        <title>Pseudomonas laoshanensis sp. nov., isolated from soil.</title>
        <authorList>
            <person name="Sun J."/>
            <person name="Yu L."/>
            <person name="Wang M."/>
            <person name="Zhang C."/>
        </authorList>
    </citation>
    <scope>NUCLEOTIDE SEQUENCE [LARGE SCALE GENOMIC DNA]</scope>
    <source>
        <strain evidence="2 3">Y22</strain>
    </source>
</reference>
<organism evidence="2 3">
    <name type="scientific">Halopseudomonas laoshanensis</name>
    <dbReference type="NCBI Taxonomy" id="2268758"/>
    <lineage>
        <taxon>Bacteria</taxon>
        <taxon>Pseudomonadati</taxon>
        <taxon>Pseudomonadota</taxon>
        <taxon>Gammaproteobacteria</taxon>
        <taxon>Pseudomonadales</taxon>
        <taxon>Pseudomonadaceae</taxon>
        <taxon>Halopseudomonas</taxon>
    </lineage>
</organism>
<dbReference type="OrthoDB" id="5585636at2"/>
<protein>
    <recommendedName>
        <fullName evidence="4">Fap system outer membrane protein</fullName>
    </recommendedName>
</protein>